<proteinExistence type="predicted"/>
<keyword evidence="3" id="KW-1185">Reference proteome</keyword>
<organism evidence="2 3">
    <name type="scientific">Seiridium unicorne</name>
    <dbReference type="NCBI Taxonomy" id="138068"/>
    <lineage>
        <taxon>Eukaryota</taxon>
        <taxon>Fungi</taxon>
        <taxon>Dikarya</taxon>
        <taxon>Ascomycota</taxon>
        <taxon>Pezizomycotina</taxon>
        <taxon>Sordariomycetes</taxon>
        <taxon>Xylariomycetidae</taxon>
        <taxon>Amphisphaeriales</taxon>
        <taxon>Sporocadaceae</taxon>
        <taxon>Seiridium</taxon>
    </lineage>
</organism>
<evidence type="ECO:0000313" key="2">
    <source>
        <dbReference type="EMBL" id="KAK9424949.1"/>
    </source>
</evidence>
<feature type="region of interest" description="Disordered" evidence="1">
    <location>
        <begin position="94"/>
        <end position="143"/>
    </location>
</feature>
<name>A0ABR2VEN4_9PEZI</name>
<dbReference type="EMBL" id="JARVKF010000027">
    <property type="protein sequence ID" value="KAK9424949.1"/>
    <property type="molecule type" value="Genomic_DNA"/>
</dbReference>
<accession>A0ABR2VEN4</accession>
<protein>
    <submittedName>
        <fullName evidence="2">Uncharacterized protein</fullName>
    </submittedName>
</protein>
<feature type="region of interest" description="Disordered" evidence="1">
    <location>
        <begin position="35"/>
        <end position="71"/>
    </location>
</feature>
<sequence>MYRLLPLIRASKQIWNDVWLSGAEPRPTPLLTAHSQLESQALPTEKPPLNPPGQASAGAFSQPKGAQAAANQQQLEVIKLQFLAASGQKTLGPAELRALRTSNSPASTTTSPASNRESDWPRPQRRHPSPLFPTDCPLRDDIH</sequence>
<evidence type="ECO:0000313" key="3">
    <source>
        <dbReference type="Proteomes" id="UP001408356"/>
    </source>
</evidence>
<dbReference type="Proteomes" id="UP001408356">
    <property type="component" value="Unassembled WGS sequence"/>
</dbReference>
<evidence type="ECO:0000256" key="1">
    <source>
        <dbReference type="SAM" id="MobiDB-lite"/>
    </source>
</evidence>
<comment type="caution">
    <text evidence="2">The sequence shown here is derived from an EMBL/GenBank/DDBJ whole genome shotgun (WGS) entry which is preliminary data.</text>
</comment>
<reference evidence="2 3" key="1">
    <citation type="journal article" date="2024" name="J. Plant Pathol.">
        <title>Sequence and assembly of the genome of Seiridium unicorne, isolate CBS 538.82, causal agent of cypress canker disease.</title>
        <authorList>
            <person name="Scali E."/>
            <person name="Rocca G.D."/>
            <person name="Danti R."/>
            <person name="Garbelotto M."/>
            <person name="Barberini S."/>
            <person name="Baroncelli R."/>
            <person name="Emiliani G."/>
        </authorList>
    </citation>
    <scope>NUCLEOTIDE SEQUENCE [LARGE SCALE GENOMIC DNA]</scope>
    <source>
        <strain evidence="2 3">BM-138-508</strain>
    </source>
</reference>
<feature type="compositionally biased region" description="Low complexity" evidence="1">
    <location>
        <begin position="101"/>
        <end position="115"/>
    </location>
</feature>
<gene>
    <name evidence="2" type="ORF">SUNI508_13334</name>
</gene>